<reference evidence="1 2" key="1">
    <citation type="submission" date="2019-07" db="EMBL/GenBank/DDBJ databases">
        <title>Whole genome shotgun sequence of Methylobacterium gnaphalii NBRC 107716.</title>
        <authorList>
            <person name="Hosoyama A."/>
            <person name="Uohara A."/>
            <person name="Ohji S."/>
            <person name="Ichikawa N."/>
        </authorList>
    </citation>
    <scope>NUCLEOTIDE SEQUENCE [LARGE SCALE GENOMIC DNA]</scope>
    <source>
        <strain evidence="1 2">NBRC 107716</strain>
    </source>
</reference>
<name>A0A512JGH2_9HYPH</name>
<proteinExistence type="predicted"/>
<dbReference type="EMBL" id="BJZV01000004">
    <property type="protein sequence ID" value="GEP09058.1"/>
    <property type="molecule type" value="Genomic_DNA"/>
</dbReference>
<gene>
    <name evidence="1" type="ORF">MGN01_09030</name>
</gene>
<evidence type="ECO:0000313" key="2">
    <source>
        <dbReference type="Proteomes" id="UP000321750"/>
    </source>
</evidence>
<dbReference type="AlphaFoldDB" id="A0A512JGH2"/>
<evidence type="ECO:0000313" key="1">
    <source>
        <dbReference type="EMBL" id="GEP09058.1"/>
    </source>
</evidence>
<accession>A0A512JGH2</accession>
<organism evidence="1 2">
    <name type="scientific">Methylobacterium gnaphalii</name>
    <dbReference type="NCBI Taxonomy" id="1010610"/>
    <lineage>
        <taxon>Bacteria</taxon>
        <taxon>Pseudomonadati</taxon>
        <taxon>Pseudomonadota</taxon>
        <taxon>Alphaproteobacteria</taxon>
        <taxon>Hyphomicrobiales</taxon>
        <taxon>Methylobacteriaceae</taxon>
        <taxon>Methylobacterium</taxon>
    </lineage>
</organism>
<dbReference type="RefSeq" id="WP_147045403.1">
    <property type="nucleotide sequence ID" value="NZ_BJZV01000004.1"/>
</dbReference>
<keyword evidence="2" id="KW-1185">Reference proteome</keyword>
<comment type="caution">
    <text evidence="1">The sequence shown here is derived from an EMBL/GenBank/DDBJ whole genome shotgun (WGS) entry which is preliminary data.</text>
</comment>
<dbReference type="Proteomes" id="UP000321750">
    <property type="component" value="Unassembled WGS sequence"/>
</dbReference>
<sequence>MPERTKIVSAMLRIARQIVVSDDFARDAAAYADLAANIDDEAAAALRAIVTARKIELAQMRTTLSLLAKKLASLPIEAA</sequence>
<protein>
    <submittedName>
        <fullName evidence="1">Uncharacterized protein</fullName>
    </submittedName>
</protein>